<accession>A0A410QH51</accession>
<dbReference type="Pfam" id="PF13711">
    <property type="entry name" value="DUF4160"/>
    <property type="match status" value="1"/>
</dbReference>
<gene>
    <name evidence="1" type="ORF">EQM13_17170</name>
</gene>
<dbReference type="KEGG" id="spoa:EQM13_17170"/>
<dbReference type="EMBL" id="CP035282">
    <property type="protein sequence ID" value="QAT63174.1"/>
    <property type="molecule type" value="Genomic_DNA"/>
</dbReference>
<sequence>MPTISMFYGIIVRMYRELGGRHHVPHIHVLYCENEAIFDFDGNIIDGNIPRKQQQLTIAWILIHQEELKANWQLLLNGEEFFKIEPLR</sequence>
<evidence type="ECO:0000313" key="2">
    <source>
        <dbReference type="Proteomes" id="UP000287969"/>
    </source>
</evidence>
<reference evidence="2" key="1">
    <citation type="submission" date="2019-01" db="EMBL/GenBank/DDBJ databases">
        <title>Draft genomes of a novel of Sporanaerobacter strains.</title>
        <authorList>
            <person name="Ma S."/>
        </authorList>
    </citation>
    <scope>NUCLEOTIDE SEQUENCE [LARGE SCALE GENOMIC DNA]</scope>
    <source>
        <strain evidence="2">NJN-17</strain>
    </source>
</reference>
<name>A0A410QH51_9FIRM</name>
<dbReference type="RefSeq" id="WP_114219609.1">
    <property type="nucleotide sequence ID" value="NZ_CP035282.1"/>
</dbReference>
<dbReference type="AlphaFoldDB" id="A0A410QH51"/>
<dbReference type="OrthoDB" id="122670at2"/>
<dbReference type="InterPro" id="IPR025427">
    <property type="entry name" value="DUF4160"/>
</dbReference>
<protein>
    <submittedName>
        <fullName evidence="1">DUF4160 domain-containing protein</fullName>
    </submittedName>
</protein>
<keyword evidence="2" id="KW-1185">Reference proteome</keyword>
<organism evidence="1 2">
    <name type="scientific">Acidilutibacter cellobiosedens</name>
    <dbReference type="NCBI Taxonomy" id="2507161"/>
    <lineage>
        <taxon>Bacteria</taxon>
        <taxon>Bacillati</taxon>
        <taxon>Bacillota</taxon>
        <taxon>Tissierellia</taxon>
        <taxon>Tissierellales</taxon>
        <taxon>Acidilutibacteraceae</taxon>
        <taxon>Acidilutibacter</taxon>
    </lineage>
</organism>
<evidence type="ECO:0000313" key="1">
    <source>
        <dbReference type="EMBL" id="QAT63174.1"/>
    </source>
</evidence>
<proteinExistence type="predicted"/>
<dbReference type="Proteomes" id="UP000287969">
    <property type="component" value="Chromosome"/>
</dbReference>